<reference evidence="4" key="1">
    <citation type="journal article" date="2009" name="Environ. Microbiol.">
        <title>The genome of Polaromonas naphthalenivorans strain CJ2, isolated from coal tar-contaminated sediment, reveals physiological and metabolic versatility and evolution through extensive horizontal gene transfer.</title>
        <authorList>
            <person name="Yagi J.M."/>
            <person name="Sims D."/>
            <person name="Brettin T."/>
            <person name="Bruce D."/>
            <person name="Madsen E.L."/>
        </authorList>
    </citation>
    <scope>NUCLEOTIDE SEQUENCE [LARGE SCALE GENOMIC DNA]</scope>
    <source>
        <strain evidence="4">CJ2</strain>
    </source>
</reference>
<evidence type="ECO:0000313" key="3">
    <source>
        <dbReference type="EMBL" id="ABM36136.1"/>
    </source>
</evidence>
<keyword evidence="2" id="KW-1133">Transmembrane helix</keyword>
<evidence type="ECO:0000313" key="4">
    <source>
        <dbReference type="Proteomes" id="UP000000644"/>
    </source>
</evidence>
<dbReference type="KEGG" id="pna:Pnap_0817"/>
<name>A1VKF8_POLNA</name>
<dbReference type="STRING" id="365044.Pnap_0817"/>
<sequence length="85" mass="9890">MEMETSSIVLLAASCAVSFGLGRIFVHFRDKKRKSEQERAKERAAQALRDQPPEAESRNKGKRRRQLQQLEQREQLEKKPGSRPR</sequence>
<evidence type="ECO:0008006" key="5">
    <source>
        <dbReference type="Google" id="ProtNLM"/>
    </source>
</evidence>
<proteinExistence type="predicted"/>
<keyword evidence="2" id="KW-0812">Transmembrane</keyword>
<accession>A1VKF8</accession>
<keyword evidence="4" id="KW-1185">Reference proteome</keyword>
<keyword evidence="2" id="KW-0472">Membrane</keyword>
<evidence type="ECO:0000256" key="1">
    <source>
        <dbReference type="SAM" id="MobiDB-lite"/>
    </source>
</evidence>
<dbReference type="EMBL" id="CP000529">
    <property type="protein sequence ID" value="ABM36136.1"/>
    <property type="molecule type" value="Genomic_DNA"/>
</dbReference>
<feature type="compositionally biased region" description="Basic and acidic residues" evidence="1">
    <location>
        <begin position="71"/>
        <end position="85"/>
    </location>
</feature>
<dbReference type="RefSeq" id="WP_011800231.1">
    <property type="nucleotide sequence ID" value="NC_008781.1"/>
</dbReference>
<evidence type="ECO:0000256" key="2">
    <source>
        <dbReference type="SAM" id="Phobius"/>
    </source>
</evidence>
<feature type="transmembrane region" description="Helical" evidence="2">
    <location>
        <begin position="6"/>
        <end position="26"/>
    </location>
</feature>
<feature type="compositionally biased region" description="Basic and acidic residues" evidence="1">
    <location>
        <begin position="33"/>
        <end position="44"/>
    </location>
</feature>
<gene>
    <name evidence="3" type="ordered locus">Pnap_0817</name>
</gene>
<feature type="region of interest" description="Disordered" evidence="1">
    <location>
        <begin position="31"/>
        <end position="85"/>
    </location>
</feature>
<organism evidence="3 4">
    <name type="scientific">Polaromonas naphthalenivorans (strain CJ2)</name>
    <dbReference type="NCBI Taxonomy" id="365044"/>
    <lineage>
        <taxon>Bacteria</taxon>
        <taxon>Pseudomonadati</taxon>
        <taxon>Pseudomonadota</taxon>
        <taxon>Betaproteobacteria</taxon>
        <taxon>Burkholderiales</taxon>
        <taxon>Comamonadaceae</taxon>
        <taxon>Polaromonas</taxon>
    </lineage>
</organism>
<dbReference type="HOGENOM" id="CLU_2718889_0_0_4"/>
<protein>
    <recommendedName>
        <fullName evidence="5">Transmembrane protein</fullName>
    </recommendedName>
</protein>
<dbReference type="Proteomes" id="UP000000644">
    <property type="component" value="Chromosome"/>
</dbReference>
<dbReference type="AlphaFoldDB" id="A1VKF8"/>